<gene>
    <name evidence="8" type="ORF">NF556_03115</name>
</gene>
<dbReference type="InterPro" id="IPR036594">
    <property type="entry name" value="Meth_synthase_dom"/>
</dbReference>
<protein>
    <submittedName>
        <fullName evidence="8">MerR family transcriptional regulator</fullName>
    </submittedName>
</protein>
<dbReference type="RefSeq" id="WP_252595686.1">
    <property type="nucleotide sequence ID" value="NZ_CP099489.1"/>
</dbReference>
<proteinExistence type="predicted"/>
<dbReference type="Proteomes" id="UP001056455">
    <property type="component" value="Chromosome"/>
</dbReference>
<evidence type="ECO:0000256" key="3">
    <source>
        <dbReference type="ARBA" id="ARBA00023125"/>
    </source>
</evidence>
<evidence type="ECO:0000259" key="6">
    <source>
        <dbReference type="PROSITE" id="PS50937"/>
    </source>
</evidence>
<dbReference type="InterPro" id="IPR036724">
    <property type="entry name" value="Cobalamin-bd_sf"/>
</dbReference>
<evidence type="ECO:0000313" key="8">
    <source>
        <dbReference type="EMBL" id="USQ82096.1"/>
    </source>
</evidence>
<keyword evidence="1" id="KW-0678">Repressor</keyword>
<dbReference type="Gene3D" id="3.40.50.280">
    <property type="entry name" value="Cobalamin-binding domain"/>
    <property type="match status" value="1"/>
</dbReference>
<dbReference type="InterPro" id="IPR006158">
    <property type="entry name" value="Cobalamin-bd"/>
</dbReference>
<dbReference type="PROSITE" id="PS00552">
    <property type="entry name" value="HTH_MERR_1"/>
    <property type="match status" value="1"/>
</dbReference>
<evidence type="ECO:0000256" key="5">
    <source>
        <dbReference type="SAM" id="MobiDB-lite"/>
    </source>
</evidence>
<dbReference type="InterPro" id="IPR047057">
    <property type="entry name" value="MerR_fam"/>
</dbReference>
<evidence type="ECO:0000256" key="2">
    <source>
        <dbReference type="ARBA" id="ARBA00023015"/>
    </source>
</evidence>
<keyword evidence="3" id="KW-0238">DNA-binding</keyword>
<name>A0ABY4YZC0_9MICO</name>
<dbReference type="CDD" id="cd02065">
    <property type="entry name" value="B12-binding_like"/>
    <property type="match status" value="1"/>
</dbReference>
<dbReference type="PROSITE" id="PS51332">
    <property type="entry name" value="B12_BINDING"/>
    <property type="match status" value="1"/>
</dbReference>
<dbReference type="PROSITE" id="PS50937">
    <property type="entry name" value="HTH_MERR_2"/>
    <property type="match status" value="1"/>
</dbReference>
<dbReference type="SUPFAM" id="SSF46955">
    <property type="entry name" value="Putative DNA-binding domain"/>
    <property type="match status" value="1"/>
</dbReference>
<feature type="domain" description="B12-binding" evidence="7">
    <location>
        <begin position="188"/>
        <end position="315"/>
    </location>
</feature>
<dbReference type="Pfam" id="PF02607">
    <property type="entry name" value="B12-binding_2"/>
    <property type="match status" value="1"/>
</dbReference>
<keyword evidence="9" id="KW-1185">Reference proteome</keyword>
<feature type="domain" description="HTH merR-type" evidence="6">
    <location>
        <begin position="5"/>
        <end position="74"/>
    </location>
</feature>
<accession>A0ABY4YZC0</accession>
<dbReference type="SMART" id="SM00422">
    <property type="entry name" value="HTH_MERR"/>
    <property type="match status" value="1"/>
</dbReference>
<dbReference type="PANTHER" id="PTHR30204">
    <property type="entry name" value="REDOX-CYCLING DRUG-SENSING TRANSCRIPTIONAL ACTIVATOR SOXR"/>
    <property type="match status" value="1"/>
</dbReference>
<evidence type="ECO:0000256" key="4">
    <source>
        <dbReference type="ARBA" id="ARBA00023163"/>
    </source>
</evidence>
<evidence type="ECO:0000256" key="1">
    <source>
        <dbReference type="ARBA" id="ARBA00022491"/>
    </source>
</evidence>
<dbReference type="InterPro" id="IPR000551">
    <property type="entry name" value="MerR-type_HTH_dom"/>
</dbReference>
<dbReference type="CDD" id="cd00592">
    <property type="entry name" value="HTH_MerR-like"/>
    <property type="match status" value="1"/>
</dbReference>
<organism evidence="8 9">
    <name type="scientific">Ornithinimicrobium faecis</name>
    <dbReference type="NCBI Taxonomy" id="2934158"/>
    <lineage>
        <taxon>Bacteria</taxon>
        <taxon>Bacillati</taxon>
        <taxon>Actinomycetota</taxon>
        <taxon>Actinomycetes</taxon>
        <taxon>Micrococcales</taxon>
        <taxon>Ornithinimicrobiaceae</taxon>
        <taxon>Ornithinimicrobium</taxon>
    </lineage>
</organism>
<dbReference type="InterPro" id="IPR003759">
    <property type="entry name" value="Cbl-bd_cap"/>
</dbReference>
<dbReference type="Pfam" id="PF02310">
    <property type="entry name" value="B12-binding"/>
    <property type="match status" value="1"/>
</dbReference>
<dbReference type="PANTHER" id="PTHR30204:SF69">
    <property type="entry name" value="MERR-FAMILY TRANSCRIPTIONAL REGULATOR"/>
    <property type="match status" value="1"/>
</dbReference>
<evidence type="ECO:0000313" key="9">
    <source>
        <dbReference type="Proteomes" id="UP001056455"/>
    </source>
</evidence>
<dbReference type="EMBL" id="CP099489">
    <property type="protein sequence ID" value="USQ82096.1"/>
    <property type="molecule type" value="Genomic_DNA"/>
</dbReference>
<dbReference type="SUPFAM" id="SSF52242">
    <property type="entry name" value="Cobalamin (vitamin B12)-binding domain"/>
    <property type="match status" value="1"/>
</dbReference>
<sequence length="315" mass="33224">MAAATMRIGELATRTGVSVHVLRVWERRYGLLTPRRSTGGYRLYGPSDEWRVRETVRLRATGVSTAQAAAAALAASRQSGPHDSARSGEGTATARDAPATAVERGRLRDHLLEAIDQFDGSAAHAVLDVTLEQLGVEEALRGVVLPVLHETGVRWADGTFTVAQEHFASNLVRSRLATLTLAWDGGSGPLAVLACPPGEQHELGLLAFGVVLGRAGWRVRYLGADTPVDTLTSAVQSLRPDLVVLASVQTDPLAAAADELGRLDRSAQRALRAAHFVVGGAGATQEVAEQLGAVLLDGDPVEGARLVNPRGEHSP</sequence>
<feature type="region of interest" description="Disordered" evidence="5">
    <location>
        <begin position="73"/>
        <end position="100"/>
    </location>
</feature>
<dbReference type="Gene3D" id="1.10.1660.10">
    <property type="match status" value="1"/>
</dbReference>
<keyword evidence="4" id="KW-0804">Transcription</keyword>
<reference evidence="8" key="1">
    <citation type="submission" date="2022-06" db="EMBL/GenBank/DDBJ databases">
        <title>Ornithinimicrobium HY1793.</title>
        <authorList>
            <person name="Huang Y."/>
        </authorList>
    </citation>
    <scope>NUCLEOTIDE SEQUENCE</scope>
    <source>
        <strain evidence="8">HY1793</strain>
    </source>
</reference>
<dbReference type="Pfam" id="PF13411">
    <property type="entry name" value="MerR_1"/>
    <property type="match status" value="1"/>
</dbReference>
<dbReference type="InterPro" id="IPR009061">
    <property type="entry name" value="DNA-bd_dom_put_sf"/>
</dbReference>
<dbReference type="Gene3D" id="1.10.1240.10">
    <property type="entry name" value="Methionine synthase domain"/>
    <property type="match status" value="1"/>
</dbReference>
<keyword evidence="2" id="KW-0805">Transcription regulation</keyword>
<evidence type="ECO:0000259" key="7">
    <source>
        <dbReference type="PROSITE" id="PS51332"/>
    </source>
</evidence>